<comment type="caution">
    <text evidence="1">The sequence shown here is derived from an EMBL/GenBank/DDBJ whole genome shotgun (WGS) entry which is preliminary data.</text>
</comment>
<dbReference type="EMBL" id="REGN01003758">
    <property type="protein sequence ID" value="RNA20926.1"/>
    <property type="molecule type" value="Genomic_DNA"/>
</dbReference>
<sequence>MRQIVIVTVDHLAKIFAHKLILRTLPKVFGQLVHLLFENILLFLAHAPSFVFLQLSLVAHLGLADVHYDQPDKYIRKYEVAYENKKYGKYSGSGEAINVFLNLWPLIATDVAKQSPHAIFQRRPFFPRKK</sequence>
<evidence type="ECO:0000313" key="2">
    <source>
        <dbReference type="Proteomes" id="UP000276133"/>
    </source>
</evidence>
<evidence type="ECO:0000313" key="1">
    <source>
        <dbReference type="EMBL" id="RNA20926.1"/>
    </source>
</evidence>
<accession>A0A3M7RBJ9</accession>
<dbReference type="Proteomes" id="UP000276133">
    <property type="component" value="Unassembled WGS sequence"/>
</dbReference>
<keyword evidence="2" id="KW-1185">Reference proteome</keyword>
<proteinExistence type="predicted"/>
<protein>
    <submittedName>
        <fullName evidence="1">Uncharacterized protein</fullName>
    </submittedName>
</protein>
<organism evidence="1 2">
    <name type="scientific">Brachionus plicatilis</name>
    <name type="common">Marine rotifer</name>
    <name type="synonym">Brachionus muelleri</name>
    <dbReference type="NCBI Taxonomy" id="10195"/>
    <lineage>
        <taxon>Eukaryota</taxon>
        <taxon>Metazoa</taxon>
        <taxon>Spiralia</taxon>
        <taxon>Gnathifera</taxon>
        <taxon>Rotifera</taxon>
        <taxon>Eurotatoria</taxon>
        <taxon>Monogononta</taxon>
        <taxon>Pseudotrocha</taxon>
        <taxon>Ploima</taxon>
        <taxon>Brachionidae</taxon>
        <taxon>Brachionus</taxon>
    </lineage>
</organism>
<reference evidence="1 2" key="1">
    <citation type="journal article" date="2018" name="Sci. Rep.">
        <title>Genomic signatures of local adaptation to the degree of environmental predictability in rotifers.</title>
        <authorList>
            <person name="Franch-Gras L."/>
            <person name="Hahn C."/>
            <person name="Garcia-Roger E.M."/>
            <person name="Carmona M.J."/>
            <person name="Serra M."/>
            <person name="Gomez A."/>
        </authorList>
    </citation>
    <scope>NUCLEOTIDE SEQUENCE [LARGE SCALE GENOMIC DNA]</scope>
    <source>
        <strain evidence="1">HYR1</strain>
    </source>
</reference>
<dbReference type="AlphaFoldDB" id="A0A3M7RBJ9"/>
<name>A0A3M7RBJ9_BRAPC</name>
<gene>
    <name evidence="1" type="ORF">BpHYR1_025519</name>
</gene>